<evidence type="ECO:0000313" key="22">
    <source>
        <dbReference type="EMBL" id="SEP51709.1"/>
    </source>
</evidence>
<comment type="similarity">
    <text evidence="4">In the C-terminal section; belongs to the AccA family.</text>
</comment>
<dbReference type="GO" id="GO:0016743">
    <property type="term" value="F:carboxyl- or carbamoyltransferase activity"/>
    <property type="evidence" value="ECO:0007669"/>
    <property type="project" value="InterPro"/>
</dbReference>
<sequence length="444" mass="46105">MRPPAREVIAAVSTGFEELNVSSVDTDGPDGPIGWPGYGVARAAAAERSGESESVVVGTAKVGDVETVLITWEFGFLGGSIGQRTGDRVEAAFAKARELKLPVVSLIATGGSRMQHGMRALSQLQRIARASAAARKDGVAQISVLRDPTTGGGWATLGASADVVLGLPEAQVGFAGSRVRPATSPSEAYTAEAKYEWGQIDQLVEPEDLADVLARWLFLLTARSTEAAEPPAALSAVEPPESGWEAVRAARASSRPRAAKYLNSYFEWRETISGDRAGSVDEGVLCGFGRRNGRAVAYAAQCGTATRPAGFRTAARLVRLASRLGIPVLTLVDTPGAANDEDAEQAGVGAAIAELFEAIATAEVPVTTLVIGEGGSGGAMAFAAPGSTWVAPDAYFSVTSPEAAAAILKRPMTEIPEIADRLRLRPADLVELGIANGIVRAAAR</sequence>
<dbReference type="SUPFAM" id="SSF52096">
    <property type="entry name" value="ClpP/crotonase"/>
    <property type="match status" value="2"/>
</dbReference>
<evidence type="ECO:0000259" key="20">
    <source>
        <dbReference type="PROSITE" id="PS50980"/>
    </source>
</evidence>
<evidence type="ECO:0000313" key="23">
    <source>
        <dbReference type="Proteomes" id="UP000198582"/>
    </source>
</evidence>
<evidence type="ECO:0000256" key="8">
    <source>
        <dbReference type="ARBA" id="ARBA00018312"/>
    </source>
</evidence>
<dbReference type="GO" id="GO:2001295">
    <property type="term" value="P:malonyl-CoA biosynthetic process"/>
    <property type="evidence" value="ECO:0007669"/>
    <property type="project" value="UniProtKB-UniPathway"/>
</dbReference>
<dbReference type="UniPathway" id="UPA00655">
    <property type="reaction ID" value="UER00711"/>
</dbReference>
<comment type="subunit">
    <text evidence="6">Acetyl-CoA carboxylase is a heterotetramer composed of biotin carboxyl carrier protein (AccB), biotin carboxylase (AccC) and two subunits of ACCase subunit beta/alpha.</text>
</comment>
<dbReference type="AlphaFoldDB" id="A0A1H8YHR8"/>
<proteinExistence type="inferred from homology"/>
<dbReference type="PANTHER" id="PTHR42853">
    <property type="entry name" value="ACETYL-COENZYME A CARBOXYLASE CARBOXYL TRANSFERASE SUBUNIT ALPHA"/>
    <property type="match status" value="1"/>
</dbReference>
<gene>
    <name evidence="22" type="ORF">SAMN04489732_11727</name>
</gene>
<keyword evidence="13" id="KW-0863">Zinc-finger</keyword>
<dbReference type="PROSITE" id="PS50980">
    <property type="entry name" value="COA_CT_NTER"/>
    <property type="match status" value="1"/>
</dbReference>
<comment type="function">
    <text evidence="18">Component of the acetyl coenzyme A carboxylase (ACC) complex. Biotin carboxylase (BC) catalyzes the carboxylation of biotin on its carrier protein (BCCP) and then the CO(2) group is transferred by the transcarboxylase to acetyl-CoA to form malonyl-CoA.</text>
</comment>
<name>A0A1H8YHR8_9PSEU</name>
<keyword evidence="13" id="KW-0479">Metal-binding</keyword>
<evidence type="ECO:0000256" key="5">
    <source>
        <dbReference type="ARBA" id="ARBA00010284"/>
    </source>
</evidence>
<evidence type="ECO:0000256" key="17">
    <source>
        <dbReference type="ARBA" id="ARBA00023160"/>
    </source>
</evidence>
<dbReference type="Proteomes" id="UP000198582">
    <property type="component" value="Unassembled WGS sequence"/>
</dbReference>
<evidence type="ECO:0000256" key="1">
    <source>
        <dbReference type="ARBA" id="ARBA00001947"/>
    </source>
</evidence>
<dbReference type="GO" id="GO:0006633">
    <property type="term" value="P:fatty acid biosynthetic process"/>
    <property type="evidence" value="ECO:0007669"/>
    <property type="project" value="UniProtKB-KW"/>
</dbReference>
<comment type="similarity">
    <text evidence="5">In the N-terminal section; belongs to the AccD/PCCB family.</text>
</comment>
<dbReference type="PROSITE" id="PS50989">
    <property type="entry name" value="COA_CT_CTER"/>
    <property type="match status" value="1"/>
</dbReference>
<protein>
    <recommendedName>
        <fullName evidence="8">Acetyl-coenzyme A carboxylase carboxyl transferase subunits beta/alpha</fullName>
        <ecNumber evidence="7">2.1.3.15</ecNumber>
    </recommendedName>
</protein>
<keyword evidence="11 22" id="KW-0808">Transferase</keyword>
<dbReference type="EMBL" id="FOEF01000017">
    <property type="protein sequence ID" value="SEP51709.1"/>
    <property type="molecule type" value="Genomic_DNA"/>
</dbReference>
<keyword evidence="9" id="KW-0963">Cytoplasm</keyword>
<evidence type="ECO:0000256" key="7">
    <source>
        <dbReference type="ARBA" id="ARBA00011883"/>
    </source>
</evidence>
<dbReference type="STRING" id="394193.SAMN04489732_11727"/>
<evidence type="ECO:0000256" key="14">
    <source>
        <dbReference type="ARBA" id="ARBA00022832"/>
    </source>
</evidence>
<organism evidence="22 23">
    <name type="scientific">Amycolatopsis saalfeldensis</name>
    <dbReference type="NCBI Taxonomy" id="394193"/>
    <lineage>
        <taxon>Bacteria</taxon>
        <taxon>Bacillati</taxon>
        <taxon>Actinomycetota</taxon>
        <taxon>Actinomycetes</taxon>
        <taxon>Pseudonocardiales</taxon>
        <taxon>Pseudonocardiaceae</taxon>
        <taxon>Amycolatopsis</taxon>
    </lineage>
</organism>
<keyword evidence="17" id="KW-0275">Fatty acid biosynthesis</keyword>
<keyword evidence="23" id="KW-1185">Reference proteome</keyword>
<evidence type="ECO:0000259" key="21">
    <source>
        <dbReference type="PROSITE" id="PS50989"/>
    </source>
</evidence>
<evidence type="ECO:0000256" key="16">
    <source>
        <dbReference type="ARBA" id="ARBA00023098"/>
    </source>
</evidence>
<keyword evidence="10" id="KW-0444">Lipid biosynthesis</keyword>
<dbReference type="InterPro" id="IPR011763">
    <property type="entry name" value="COA_CT_C"/>
</dbReference>
<evidence type="ECO:0000256" key="4">
    <source>
        <dbReference type="ARBA" id="ARBA00006276"/>
    </source>
</evidence>
<keyword evidence="12" id="KW-0547">Nucleotide-binding</keyword>
<dbReference type="OrthoDB" id="9772975at2"/>
<dbReference type="Gene3D" id="3.90.226.10">
    <property type="entry name" value="2-enoyl-CoA Hydratase, Chain A, domain 1"/>
    <property type="match status" value="2"/>
</dbReference>
<dbReference type="Pfam" id="PF01039">
    <property type="entry name" value="Carboxyl_trans"/>
    <property type="match status" value="1"/>
</dbReference>
<evidence type="ECO:0000256" key="18">
    <source>
        <dbReference type="ARBA" id="ARBA00025280"/>
    </source>
</evidence>
<dbReference type="GO" id="GO:0008270">
    <property type="term" value="F:zinc ion binding"/>
    <property type="evidence" value="ECO:0007669"/>
    <property type="project" value="UniProtKB-KW"/>
</dbReference>
<evidence type="ECO:0000256" key="2">
    <source>
        <dbReference type="ARBA" id="ARBA00004496"/>
    </source>
</evidence>
<dbReference type="InterPro" id="IPR029045">
    <property type="entry name" value="ClpP/crotonase-like_dom_sf"/>
</dbReference>
<evidence type="ECO:0000256" key="12">
    <source>
        <dbReference type="ARBA" id="ARBA00022741"/>
    </source>
</evidence>
<dbReference type="PANTHER" id="PTHR42853:SF3">
    <property type="entry name" value="ACETYL-COENZYME A CARBOXYLASE CARBOXYL TRANSFERASE SUBUNIT ALPHA, CHLOROPLASTIC"/>
    <property type="match status" value="1"/>
</dbReference>
<evidence type="ECO:0000256" key="15">
    <source>
        <dbReference type="ARBA" id="ARBA00022840"/>
    </source>
</evidence>
<keyword evidence="13" id="KW-0862">Zinc</keyword>
<dbReference type="Pfam" id="PF03255">
    <property type="entry name" value="ACCA"/>
    <property type="match status" value="1"/>
</dbReference>
<dbReference type="GO" id="GO:0009317">
    <property type="term" value="C:acetyl-CoA carboxylase complex"/>
    <property type="evidence" value="ECO:0007669"/>
    <property type="project" value="InterPro"/>
</dbReference>
<dbReference type="GO" id="GO:0003989">
    <property type="term" value="F:acetyl-CoA carboxylase activity"/>
    <property type="evidence" value="ECO:0007669"/>
    <property type="project" value="InterPro"/>
</dbReference>
<evidence type="ECO:0000256" key="11">
    <source>
        <dbReference type="ARBA" id="ARBA00022679"/>
    </source>
</evidence>
<feature type="domain" description="CoA carboxyltransferase C-terminal" evidence="21">
    <location>
        <begin position="232"/>
        <end position="444"/>
    </location>
</feature>
<evidence type="ECO:0000256" key="9">
    <source>
        <dbReference type="ARBA" id="ARBA00022490"/>
    </source>
</evidence>
<keyword evidence="16" id="KW-0443">Lipid metabolism</keyword>
<dbReference type="GO" id="GO:0005524">
    <property type="term" value="F:ATP binding"/>
    <property type="evidence" value="ECO:0007669"/>
    <property type="project" value="UniProtKB-KW"/>
</dbReference>
<evidence type="ECO:0000256" key="6">
    <source>
        <dbReference type="ARBA" id="ARBA00011664"/>
    </source>
</evidence>
<accession>A0A1H8YHR8</accession>
<evidence type="ECO:0000256" key="10">
    <source>
        <dbReference type="ARBA" id="ARBA00022516"/>
    </source>
</evidence>
<evidence type="ECO:0000256" key="13">
    <source>
        <dbReference type="ARBA" id="ARBA00022771"/>
    </source>
</evidence>
<dbReference type="InterPro" id="IPR000438">
    <property type="entry name" value="Acetyl_CoA_COase_Trfase_b_su"/>
</dbReference>
<dbReference type="InterPro" id="IPR011762">
    <property type="entry name" value="COA_CT_N"/>
</dbReference>
<comment type="subcellular location">
    <subcellularLocation>
        <location evidence="2">Cytoplasm</location>
    </subcellularLocation>
</comment>
<evidence type="ECO:0000256" key="3">
    <source>
        <dbReference type="ARBA" id="ARBA00004956"/>
    </source>
</evidence>
<reference evidence="22 23" key="1">
    <citation type="submission" date="2016-10" db="EMBL/GenBank/DDBJ databases">
        <authorList>
            <person name="de Groot N.N."/>
        </authorList>
    </citation>
    <scope>NUCLEOTIDE SEQUENCE [LARGE SCALE GENOMIC DNA]</scope>
    <source>
        <strain evidence="22 23">DSM 44993</strain>
    </source>
</reference>
<comment type="pathway">
    <text evidence="3">Lipid metabolism; malonyl-CoA biosynthesis; malonyl-CoA from acetyl-CoA: step 1/1.</text>
</comment>
<comment type="cofactor">
    <cofactor evidence="1">
        <name>Zn(2+)</name>
        <dbReference type="ChEBI" id="CHEBI:29105"/>
    </cofactor>
</comment>
<keyword evidence="15" id="KW-0067">ATP-binding</keyword>
<keyword evidence="14" id="KW-0276">Fatty acid metabolism</keyword>
<dbReference type="InterPro" id="IPR001095">
    <property type="entry name" value="Acetyl_CoA_COase_a_su"/>
</dbReference>
<dbReference type="InterPro" id="IPR034733">
    <property type="entry name" value="AcCoA_carboxyl_beta"/>
</dbReference>
<dbReference type="PRINTS" id="PR01070">
    <property type="entry name" value="ACCCTRFRASEB"/>
</dbReference>
<evidence type="ECO:0000256" key="19">
    <source>
        <dbReference type="ARBA" id="ARBA00049152"/>
    </source>
</evidence>
<dbReference type="EC" id="2.1.3.15" evidence="7"/>
<dbReference type="RefSeq" id="WP_091623846.1">
    <property type="nucleotide sequence ID" value="NZ_FOEF01000017.1"/>
</dbReference>
<comment type="catalytic activity">
    <reaction evidence="19">
        <text>N(6)-carboxybiotinyl-L-lysyl-[protein] + acetyl-CoA = N(6)-biotinyl-L-lysyl-[protein] + malonyl-CoA</text>
        <dbReference type="Rhea" id="RHEA:54728"/>
        <dbReference type="Rhea" id="RHEA-COMP:10505"/>
        <dbReference type="Rhea" id="RHEA-COMP:10506"/>
        <dbReference type="ChEBI" id="CHEBI:57288"/>
        <dbReference type="ChEBI" id="CHEBI:57384"/>
        <dbReference type="ChEBI" id="CHEBI:83144"/>
        <dbReference type="ChEBI" id="CHEBI:83145"/>
        <dbReference type="EC" id="2.1.3.15"/>
    </reaction>
</comment>
<feature type="domain" description="CoA carboxyltransferase N-terminal" evidence="20">
    <location>
        <begin position="1"/>
        <end position="235"/>
    </location>
</feature>